<dbReference type="STRING" id="1246581.A0A2H9TJ11"/>
<reference evidence="15 16" key="1">
    <citation type="submission" date="2016-10" db="EMBL/GenBank/DDBJ databases">
        <title>The genome of Paramicrosporidium saccamoebae is the missing link in understanding Cryptomycota and Microsporidia evolution.</title>
        <authorList>
            <person name="Quandt C.A."/>
            <person name="Beaudet D."/>
            <person name="Corsaro D."/>
            <person name="Michel R."/>
            <person name="Corradi N."/>
            <person name="James T."/>
        </authorList>
    </citation>
    <scope>NUCLEOTIDE SEQUENCE [LARGE SCALE GENOMIC DNA]</scope>
    <source>
        <strain evidence="15 16">KSL3</strain>
    </source>
</reference>
<feature type="coiled-coil region" evidence="13">
    <location>
        <begin position="24"/>
        <end position="72"/>
    </location>
</feature>
<evidence type="ECO:0000256" key="7">
    <source>
        <dbReference type="ARBA" id="ARBA00022737"/>
    </source>
</evidence>
<evidence type="ECO:0000313" key="16">
    <source>
        <dbReference type="Proteomes" id="UP000240830"/>
    </source>
</evidence>
<name>A0A2H9TJ11_9FUNG</name>
<comment type="catalytic activity">
    <reaction evidence="1">
        <text>S-ubiquitinyl-[E2 ubiquitin-conjugating enzyme]-L-cysteine + [acceptor protein]-L-lysine = [E2 ubiquitin-conjugating enzyme]-L-cysteine + N(6)-ubiquitinyl-[acceptor protein]-L-lysine.</text>
        <dbReference type="EC" id="2.3.2.27"/>
    </reaction>
</comment>
<keyword evidence="5" id="KW-0963">Cytoplasm</keyword>
<dbReference type="PANTHER" id="PTHR16047:SF7">
    <property type="entry name" value="E3 UBIQUITIN-PROTEIN LIGASE RFWD3"/>
    <property type="match status" value="1"/>
</dbReference>
<keyword evidence="6" id="KW-0808">Transferase</keyword>
<evidence type="ECO:0000256" key="12">
    <source>
        <dbReference type="ARBA" id="ARBA00034306"/>
    </source>
</evidence>
<evidence type="ECO:0000256" key="5">
    <source>
        <dbReference type="ARBA" id="ARBA00022490"/>
    </source>
</evidence>
<evidence type="ECO:0000256" key="6">
    <source>
        <dbReference type="ARBA" id="ARBA00022679"/>
    </source>
</evidence>
<dbReference type="OrthoDB" id="8062037at2759"/>
<dbReference type="Gene3D" id="2.130.10.10">
    <property type="entry name" value="YVTN repeat-like/Quinoprotein amine dehydrogenase"/>
    <property type="match status" value="1"/>
</dbReference>
<evidence type="ECO:0000256" key="13">
    <source>
        <dbReference type="SAM" id="Coils"/>
    </source>
</evidence>
<evidence type="ECO:0000256" key="4">
    <source>
        <dbReference type="ARBA" id="ARBA00012483"/>
    </source>
</evidence>
<dbReference type="GO" id="GO:0005737">
    <property type="term" value="C:cytoplasm"/>
    <property type="evidence" value="ECO:0007669"/>
    <property type="project" value="UniProtKB-SubCell"/>
</dbReference>
<comment type="subcellular location">
    <subcellularLocation>
        <location evidence="2">Cytoplasm</location>
    </subcellularLocation>
    <subcellularLocation>
        <location evidence="12">Nucleus</location>
        <location evidence="12">Nuclear body</location>
    </subcellularLocation>
</comment>
<dbReference type="SUPFAM" id="SSF50978">
    <property type="entry name" value="WD40 repeat-like"/>
    <property type="match status" value="1"/>
</dbReference>
<evidence type="ECO:0000259" key="14">
    <source>
        <dbReference type="Pfam" id="PF23419"/>
    </source>
</evidence>
<dbReference type="InterPro" id="IPR036322">
    <property type="entry name" value="WD40_repeat_dom_sf"/>
</dbReference>
<keyword evidence="16" id="KW-1185">Reference proteome</keyword>
<evidence type="ECO:0000256" key="8">
    <source>
        <dbReference type="ARBA" id="ARBA00022763"/>
    </source>
</evidence>
<dbReference type="EC" id="2.3.2.27" evidence="4"/>
<evidence type="ECO:0000256" key="9">
    <source>
        <dbReference type="ARBA" id="ARBA00022786"/>
    </source>
</evidence>
<dbReference type="PANTHER" id="PTHR16047">
    <property type="entry name" value="RFWD3 PROTEIN"/>
    <property type="match status" value="1"/>
</dbReference>
<feature type="domain" description="E3 ubiquitin-protein ligase RFWD3-like WD40" evidence="14">
    <location>
        <begin position="88"/>
        <end position="405"/>
    </location>
</feature>
<dbReference type="InterPro" id="IPR015943">
    <property type="entry name" value="WD40/YVTN_repeat-like_dom_sf"/>
</dbReference>
<dbReference type="InterPro" id="IPR056527">
    <property type="entry name" value="WD40_RFWD3"/>
</dbReference>
<keyword evidence="11" id="KW-0539">Nucleus</keyword>
<evidence type="ECO:0000256" key="11">
    <source>
        <dbReference type="ARBA" id="ARBA00023242"/>
    </source>
</evidence>
<keyword evidence="7" id="KW-0677">Repeat</keyword>
<evidence type="ECO:0000313" key="15">
    <source>
        <dbReference type="EMBL" id="PJF17718.1"/>
    </source>
</evidence>
<keyword evidence="9" id="KW-0833">Ubl conjugation pathway</keyword>
<dbReference type="AlphaFoldDB" id="A0A2H9TJ11"/>
<protein>
    <recommendedName>
        <fullName evidence="4">RING-type E3 ubiquitin transferase</fullName>
        <ecNumber evidence="4">2.3.2.27</ecNumber>
    </recommendedName>
</protein>
<dbReference type="GO" id="GO:0036297">
    <property type="term" value="P:interstrand cross-link repair"/>
    <property type="evidence" value="ECO:0007669"/>
    <property type="project" value="InterPro"/>
</dbReference>
<dbReference type="InterPro" id="IPR037381">
    <property type="entry name" value="RFWD3"/>
</dbReference>
<comment type="pathway">
    <text evidence="3">Protein modification; protein ubiquitination.</text>
</comment>
<gene>
    <name evidence="15" type="ORF">PSACC_02470</name>
</gene>
<evidence type="ECO:0000256" key="2">
    <source>
        <dbReference type="ARBA" id="ARBA00004496"/>
    </source>
</evidence>
<evidence type="ECO:0000256" key="1">
    <source>
        <dbReference type="ARBA" id="ARBA00000900"/>
    </source>
</evidence>
<dbReference type="CDD" id="cd22249">
    <property type="entry name" value="UDM1_RNF168_RNF169-like"/>
    <property type="match status" value="1"/>
</dbReference>
<keyword evidence="13" id="KW-0175">Coiled coil</keyword>
<proteinExistence type="predicted"/>
<comment type="caution">
    <text evidence="15">The sequence shown here is derived from an EMBL/GenBank/DDBJ whole genome shotgun (WGS) entry which is preliminary data.</text>
</comment>
<dbReference type="Proteomes" id="UP000240830">
    <property type="component" value="Unassembled WGS sequence"/>
</dbReference>
<sequence>MTATKKDIRVLYVKRLTAVDTSERDDLLKKLEEERQLRRRVQNSEIKLRLAYNLALAELNILKEELVRVQSKKMQEKQFHLSDIQFVRAVSTDSANQFRGIDFDNYLEMFAVGFSKNTSSGKNFGLAKVSWMDSGRIDTINNLHGQLIKSIKCSPFGDSTVLTTAFDRKLKLSSLQTNSTLLSYNLDSPGWSCCFDPEDRNNIFVGMGSGEVCMFDIRNTREAIWKHSTLSVNGASLPVHSISVDASEKGRRIIAGNLLGPISLHVDEQGQLNAHTAGDPAPGQCSSFVSDRKTKSWIMSVRGNINQHILGFYDTNGFNVKIKYNCEAAQTSMVRPSILDFEEQALIAYPDGPNMRVSVMNPVGEEMGQIILRTNFVFPVLDTVLCRVNDKIITGLLSERQLNLFSS</sequence>
<keyword evidence="8" id="KW-0227">DNA damage</keyword>
<evidence type="ECO:0000256" key="3">
    <source>
        <dbReference type="ARBA" id="ARBA00004906"/>
    </source>
</evidence>
<organism evidence="15 16">
    <name type="scientific">Paramicrosporidium saccamoebae</name>
    <dbReference type="NCBI Taxonomy" id="1246581"/>
    <lineage>
        <taxon>Eukaryota</taxon>
        <taxon>Fungi</taxon>
        <taxon>Fungi incertae sedis</taxon>
        <taxon>Cryptomycota</taxon>
        <taxon>Cryptomycota incertae sedis</taxon>
        <taxon>Paramicrosporidium</taxon>
    </lineage>
</organism>
<dbReference type="GO" id="GO:0016567">
    <property type="term" value="P:protein ubiquitination"/>
    <property type="evidence" value="ECO:0007669"/>
    <property type="project" value="InterPro"/>
</dbReference>
<accession>A0A2H9TJ11</accession>
<dbReference type="EMBL" id="MTSL01000164">
    <property type="protein sequence ID" value="PJF17718.1"/>
    <property type="molecule type" value="Genomic_DNA"/>
</dbReference>
<evidence type="ECO:0000256" key="10">
    <source>
        <dbReference type="ARBA" id="ARBA00023204"/>
    </source>
</evidence>
<dbReference type="GO" id="GO:0016604">
    <property type="term" value="C:nuclear body"/>
    <property type="evidence" value="ECO:0007669"/>
    <property type="project" value="UniProtKB-SubCell"/>
</dbReference>
<dbReference type="GO" id="GO:0061630">
    <property type="term" value="F:ubiquitin protein ligase activity"/>
    <property type="evidence" value="ECO:0007669"/>
    <property type="project" value="UniProtKB-EC"/>
</dbReference>
<dbReference type="Pfam" id="PF23419">
    <property type="entry name" value="WD40_RFWD3"/>
    <property type="match status" value="1"/>
</dbReference>
<keyword evidence="10" id="KW-0234">DNA repair</keyword>